<dbReference type="Pfam" id="PF09323">
    <property type="entry name" value="DUF1980"/>
    <property type="match status" value="1"/>
</dbReference>
<evidence type="ECO:0000313" key="5">
    <source>
        <dbReference type="Proteomes" id="UP000658690"/>
    </source>
</evidence>
<feature type="domain" description="DUF1980" evidence="2">
    <location>
        <begin position="13"/>
        <end position="121"/>
    </location>
</feature>
<evidence type="ECO:0000313" key="4">
    <source>
        <dbReference type="EMBL" id="NOU86951.1"/>
    </source>
</evidence>
<proteinExistence type="predicted"/>
<dbReference type="InterPro" id="IPR048447">
    <property type="entry name" value="DUF1980_C"/>
</dbReference>
<name>A0ABX1Z150_9BACL</name>
<gene>
    <name evidence="4" type="ORF">GC102_14350</name>
</gene>
<feature type="transmembrane region" description="Helical" evidence="1">
    <location>
        <begin position="12"/>
        <end position="30"/>
    </location>
</feature>
<dbReference type="InterPro" id="IPR015402">
    <property type="entry name" value="DUF1980"/>
</dbReference>
<comment type="caution">
    <text evidence="4">The sequence shown here is derived from an EMBL/GenBank/DDBJ whole genome shotgun (WGS) entry which is preliminary data.</text>
</comment>
<dbReference type="EMBL" id="WHOC01000071">
    <property type="protein sequence ID" value="NOU86951.1"/>
    <property type="molecule type" value="Genomic_DNA"/>
</dbReference>
<feature type="transmembrane region" description="Helical" evidence="1">
    <location>
        <begin position="92"/>
        <end position="115"/>
    </location>
</feature>
<dbReference type="NCBIfam" id="TIGR03943">
    <property type="entry name" value="TIGR03943 family putative permease subunit"/>
    <property type="match status" value="1"/>
</dbReference>
<accession>A0ABX1Z150</accession>
<protein>
    <submittedName>
        <fullName evidence="4">TIGR03943 family protein</fullName>
    </submittedName>
</protein>
<keyword evidence="5" id="KW-1185">Reference proteome</keyword>
<dbReference type="RefSeq" id="WP_171690166.1">
    <property type="nucleotide sequence ID" value="NZ_WHOC01000071.1"/>
</dbReference>
<dbReference type="PANTHER" id="PTHR40047:SF1">
    <property type="entry name" value="UPF0703 PROTEIN YCGQ"/>
    <property type="match status" value="1"/>
</dbReference>
<dbReference type="InterPro" id="IPR048493">
    <property type="entry name" value="DUF1980_N"/>
</dbReference>
<evidence type="ECO:0000256" key="1">
    <source>
        <dbReference type="SAM" id="Phobius"/>
    </source>
</evidence>
<sequence>MKGNRLLSLHYLLRTIILLGFSSYIVFLTKTDALQYYLAPRMMIYVKVAAVALYVIACFQGYSAIRIYQGKRVACDCEQPVPQSAVRSTLSYGLLILPLLVGFCLPNAALGSAIASAKGMNLTTVKQERPKSSASTVPRPAALPAATGTANTDAEIEQMFHDEWQKELSQIGMNLYKKDLIVVKPSLYKEILSSIDLFKNNFIGKKIEISGFVFREEKMKSNEFVVGRFVINCCSADAMPYGAMIDFPAAQNYTKDTWVKVTGTIQSGSYNGNDIIMIKADQVEKITVPESPYLHANYDPLKELD</sequence>
<dbReference type="PANTHER" id="PTHR40047">
    <property type="entry name" value="UPF0703 PROTEIN YCGQ"/>
    <property type="match status" value="1"/>
</dbReference>
<evidence type="ECO:0000259" key="2">
    <source>
        <dbReference type="Pfam" id="PF09323"/>
    </source>
</evidence>
<organism evidence="4 5">
    <name type="scientific">Paenibacillus germinis</name>
    <dbReference type="NCBI Taxonomy" id="2654979"/>
    <lineage>
        <taxon>Bacteria</taxon>
        <taxon>Bacillati</taxon>
        <taxon>Bacillota</taxon>
        <taxon>Bacilli</taxon>
        <taxon>Bacillales</taxon>
        <taxon>Paenibacillaceae</taxon>
        <taxon>Paenibacillus</taxon>
    </lineage>
</organism>
<keyword evidence="1" id="KW-1133">Transmembrane helix</keyword>
<keyword evidence="1" id="KW-0472">Membrane</keyword>
<feature type="transmembrane region" description="Helical" evidence="1">
    <location>
        <begin position="42"/>
        <end position="62"/>
    </location>
</feature>
<feature type="domain" description="DUF1980" evidence="3">
    <location>
        <begin position="161"/>
        <end position="294"/>
    </location>
</feature>
<dbReference type="Pfam" id="PF21537">
    <property type="entry name" value="DUF1980_C"/>
    <property type="match status" value="1"/>
</dbReference>
<reference evidence="4 5" key="1">
    <citation type="submission" date="2019-10" db="EMBL/GenBank/DDBJ databases">
        <title>Description of Paenibacillus choica sp. nov.</title>
        <authorList>
            <person name="Carlier A."/>
            <person name="Qi S."/>
        </authorList>
    </citation>
    <scope>NUCLEOTIDE SEQUENCE [LARGE SCALE GENOMIC DNA]</scope>
    <source>
        <strain evidence="4 5">LMG 31460</strain>
    </source>
</reference>
<evidence type="ECO:0000259" key="3">
    <source>
        <dbReference type="Pfam" id="PF21537"/>
    </source>
</evidence>
<dbReference type="InterPro" id="IPR052955">
    <property type="entry name" value="UPF0703_membrane_permease"/>
</dbReference>
<keyword evidence="1" id="KW-0812">Transmembrane</keyword>
<dbReference type="Proteomes" id="UP000658690">
    <property type="component" value="Unassembled WGS sequence"/>
</dbReference>